<name>A0A0K8MZC2_9CHLR</name>
<dbReference type="GO" id="GO:0005886">
    <property type="term" value="C:plasma membrane"/>
    <property type="evidence" value="ECO:0007669"/>
    <property type="project" value="TreeGrafter"/>
</dbReference>
<dbReference type="AlphaFoldDB" id="A0A0K8MZC2"/>
<accession>A0A0K8MZC2</accession>
<dbReference type="RefSeq" id="WP_075075379.1">
    <property type="nucleotide sequence ID" value="NZ_DF967973.1"/>
</dbReference>
<evidence type="ECO:0000259" key="2">
    <source>
        <dbReference type="Pfam" id="PF03733"/>
    </source>
</evidence>
<dbReference type="InterPro" id="IPR031308">
    <property type="entry name" value="UCP028777"/>
</dbReference>
<feature type="transmembrane region" description="Helical" evidence="1">
    <location>
        <begin position="58"/>
        <end position="75"/>
    </location>
</feature>
<evidence type="ECO:0000313" key="4">
    <source>
        <dbReference type="Proteomes" id="UP000055060"/>
    </source>
</evidence>
<dbReference type="InterPro" id="IPR005185">
    <property type="entry name" value="YccF"/>
</dbReference>
<dbReference type="PANTHER" id="PTHR42903">
    <property type="entry name" value="INNER MEMBRANE PROTEIN YCCF"/>
    <property type="match status" value="1"/>
</dbReference>
<proteinExistence type="predicted"/>
<dbReference type="NCBIfam" id="NF008740">
    <property type="entry name" value="PRK11770.1-2"/>
    <property type="match status" value="1"/>
</dbReference>
<dbReference type="Pfam" id="PF03733">
    <property type="entry name" value="YccF"/>
    <property type="match status" value="2"/>
</dbReference>
<dbReference type="PANTHER" id="PTHR42903:SF1">
    <property type="entry name" value="INNER MEMBRANE PROTEIN YCCF"/>
    <property type="match status" value="1"/>
</dbReference>
<feature type="domain" description="Inner membrane component" evidence="2">
    <location>
        <begin position="4"/>
        <end position="54"/>
    </location>
</feature>
<gene>
    <name evidence="3" type="ORF">LARV_03777</name>
</gene>
<dbReference type="InterPro" id="IPR052937">
    <property type="entry name" value="Inner_membrane_protein"/>
</dbReference>
<feature type="domain" description="Inner membrane component" evidence="2">
    <location>
        <begin position="67"/>
        <end position="116"/>
    </location>
</feature>
<keyword evidence="4" id="KW-1185">Reference proteome</keyword>
<dbReference type="EMBL" id="DF967973">
    <property type="protein sequence ID" value="GAP15982.1"/>
    <property type="molecule type" value="Genomic_DNA"/>
</dbReference>
<keyword evidence="1" id="KW-0812">Transmembrane</keyword>
<keyword evidence="1" id="KW-0472">Membrane</keyword>
<dbReference type="PIRSF" id="PIRSF028777">
    <property type="entry name" value="UCP028777"/>
    <property type="match status" value="1"/>
</dbReference>
<protein>
    <submittedName>
        <fullName evidence="3">Predicted membrane protein</fullName>
    </submittedName>
</protein>
<evidence type="ECO:0000256" key="1">
    <source>
        <dbReference type="SAM" id="Phobius"/>
    </source>
</evidence>
<organism evidence="3">
    <name type="scientific">Longilinea arvoryzae</name>
    <dbReference type="NCBI Taxonomy" id="360412"/>
    <lineage>
        <taxon>Bacteria</taxon>
        <taxon>Bacillati</taxon>
        <taxon>Chloroflexota</taxon>
        <taxon>Anaerolineae</taxon>
        <taxon>Anaerolineales</taxon>
        <taxon>Anaerolineaceae</taxon>
        <taxon>Longilinea</taxon>
    </lineage>
</organism>
<keyword evidence="1" id="KW-1133">Transmembrane helix</keyword>
<evidence type="ECO:0000313" key="3">
    <source>
        <dbReference type="EMBL" id="GAP15982.1"/>
    </source>
</evidence>
<sequence>MSFLGNLLWFLLGGFIPFLLYLVAGIVLCVTIIGIPFGVQCFKLAGLSAFPFGRDVEIGQFGAFGLIGNILWIMLAGWELAITHIVLGLIFYITIIGIPFGRQHFKLARLAFVPFGATIR</sequence>
<dbReference type="OrthoDB" id="9790567at2"/>
<reference evidence="3" key="1">
    <citation type="submission" date="2015-07" db="EMBL/GenBank/DDBJ databases">
        <title>Draft Genome Sequences of Anaerolinea thermolimosa IMO-1, Bellilinea caldifistulae GOMI-1, Leptolinea tardivitalis YMTK-2, Levilinea saccharolytica KIBI-1,Longilinea arvoryzae KOME-1, Previously Described as Members of the Anaerolineaceae (Chloroflexi).</title>
        <authorList>
            <person name="Sekiguchi Y."/>
            <person name="Ohashi A."/>
            <person name="Matsuura N."/>
            <person name="Tourlousse M.D."/>
        </authorList>
    </citation>
    <scope>NUCLEOTIDE SEQUENCE [LARGE SCALE GENOMIC DNA]</scope>
    <source>
        <strain evidence="3">KOME-1</strain>
    </source>
</reference>
<feature type="transmembrane region" description="Helical" evidence="1">
    <location>
        <begin position="6"/>
        <end position="37"/>
    </location>
</feature>
<dbReference type="Proteomes" id="UP000055060">
    <property type="component" value="Unassembled WGS sequence"/>
</dbReference>
<feature type="transmembrane region" description="Helical" evidence="1">
    <location>
        <begin position="81"/>
        <end position="100"/>
    </location>
</feature>